<dbReference type="PANTHER" id="PTHR43008:SF10">
    <property type="entry name" value="CHAIN DEHYDROGENASE_OXIDOREDUCTASE, PUTATIVE (AFU_ORTHOLOGUE AFUA_2G15740)-RELATED"/>
    <property type="match status" value="1"/>
</dbReference>
<sequence length="363" mass="39218">MSFPNSACRLLKAHSRLSRTRPIIPINPSPRPLSTLATSCSPLASYTRTSSRAQPCNIPFGPLLSQKPVANPRSQKRHNSYHLSDAVGHKKLKDFDIEDGIYIVTGGGRGLGLCMAEALAEAGGKVYCLDRLEHPSDDFYAASLRIPPSFGGSLHYACVDVRDARSLDRVVGAIADRHQRLDGVIAAAGIQHLKAAIDCSVEEVREIMDVNYSGVFMTCASAARAMFKWNPGKRDGAMVIIASMSGSVANKGLICPVYNSSKAALLQLTRNLAMEWSSVGRGHKGGLGGIRVNSLSPGHIVTPMVRKNFEEVPGLCEKWERENMMGRLARPEEFKGAGLFLLSRASSFMTGANLIIDGGHTAW</sequence>
<dbReference type="PRINTS" id="PR00081">
    <property type="entry name" value="GDHRDH"/>
</dbReference>
<protein>
    <submittedName>
        <fullName evidence="4">D-arabinitol 2-dehydrogenase</fullName>
    </submittedName>
</protein>
<dbReference type="PRINTS" id="PR00080">
    <property type="entry name" value="SDRFAMILY"/>
</dbReference>
<dbReference type="Proteomes" id="UP000774617">
    <property type="component" value="Unassembled WGS sequence"/>
</dbReference>
<dbReference type="PANTHER" id="PTHR43008">
    <property type="entry name" value="BENZIL REDUCTASE"/>
    <property type="match status" value="1"/>
</dbReference>
<accession>A0ABQ8GDQ7</accession>
<dbReference type="SUPFAM" id="SSF51735">
    <property type="entry name" value="NAD(P)-binding Rossmann-fold domains"/>
    <property type="match status" value="1"/>
</dbReference>
<comment type="similarity">
    <text evidence="1">Belongs to the short-chain dehydrogenases/reductases (SDR) family.</text>
</comment>
<dbReference type="PROSITE" id="PS00061">
    <property type="entry name" value="ADH_SHORT"/>
    <property type="match status" value="1"/>
</dbReference>
<proteinExistence type="inferred from homology"/>
<evidence type="ECO:0000256" key="2">
    <source>
        <dbReference type="ARBA" id="ARBA00022857"/>
    </source>
</evidence>
<gene>
    <name evidence="4" type="ORF">B0J12DRAFT_45380</name>
</gene>
<dbReference type="Pfam" id="PF13561">
    <property type="entry name" value="adh_short_C2"/>
    <property type="match status" value="1"/>
</dbReference>
<name>A0ABQ8GDQ7_9PEZI</name>
<organism evidence="4 5">
    <name type="scientific">Macrophomina phaseolina</name>
    <dbReference type="NCBI Taxonomy" id="35725"/>
    <lineage>
        <taxon>Eukaryota</taxon>
        <taxon>Fungi</taxon>
        <taxon>Dikarya</taxon>
        <taxon>Ascomycota</taxon>
        <taxon>Pezizomycotina</taxon>
        <taxon>Dothideomycetes</taxon>
        <taxon>Dothideomycetes incertae sedis</taxon>
        <taxon>Botryosphaeriales</taxon>
        <taxon>Botryosphaeriaceae</taxon>
        <taxon>Macrophomina</taxon>
    </lineage>
</organism>
<dbReference type="InterPro" id="IPR002347">
    <property type="entry name" value="SDR_fam"/>
</dbReference>
<evidence type="ECO:0000256" key="1">
    <source>
        <dbReference type="ARBA" id="ARBA00006484"/>
    </source>
</evidence>
<dbReference type="EMBL" id="JAGTJR010000010">
    <property type="protein sequence ID" value="KAH7053104.1"/>
    <property type="molecule type" value="Genomic_DNA"/>
</dbReference>
<keyword evidence="5" id="KW-1185">Reference proteome</keyword>
<keyword evidence="3" id="KW-0560">Oxidoreductase</keyword>
<dbReference type="Gene3D" id="3.40.50.720">
    <property type="entry name" value="NAD(P)-binding Rossmann-like Domain"/>
    <property type="match status" value="1"/>
</dbReference>
<dbReference type="InterPro" id="IPR036291">
    <property type="entry name" value="NAD(P)-bd_dom_sf"/>
</dbReference>
<reference evidence="4 5" key="1">
    <citation type="journal article" date="2021" name="Nat. Commun.">
        <title>Genetic determinants of endophytism in the Arabidopsis root mycobiome.</title>
        <authorList>
            <person name="Mesny F."/>
            <person name="Miyauchi S."/>
            <person name="Thiergart T."/>
            <person name="Pickel B."/>
            <person name="Atanasova L."/>
            <person name="Karlsson M."/>
            <person name="Huettel B."/>
            <person name="Barry K.W."/>
            <person name="Haridas S."/>
            <person name="Chen C."/>
            <person name="Bauer D."/>
            <person name="Andreopoulos W."/>
            <person name="Pangilinan J."/>
            <person name="LaButti K."/>
            <person name="Riley R."/>
            <person name="Lipzen A."/>
            <person name="Clum A."/>
            <person name="Drula E."/>
            <person name="Henrissat B."/>
            <person name="Kohler A."/>
            <person name="Grigoriev I.V."/>
            <person name="Martin F.M."/>
            <person name="Hacquard S."/>
        </authorList>
    </citation>
    <scope>NUCLEOTIDE SEQUENCE [LARGE SCALE GENOMIC DNA]</scope>
    <source>
        <strain evidence="4 5">MPI-SDFR-AT-0080</strain>
    </source>
</reference>
<dbReference type="InterPro" id="IPR020904">
    <property type="entry name" value="Sc_DH/Rdtase_CS"/>
</dbReference>
<keyword evidence="2" id="KW-0521">NADP</keyword>
<evidence type="ECO:0000256" key="3">
    <source>
        <dbReference type="ARBA" id="ARBA00023002"/>
    </source>
</evidence>
<evidence type="ECO:0000313" key="5">
    <source>
        <dbReference type="Proteomes" id="UP000774617"/>
    </source>
</evidence>
<evidence type="ECO:0000313" key="4">
    <source>
        <dbReference type="EMBL" id="KAH7053104.1"/>
    </source>
</evidence>
<comment type="caution">
    <text evidence="4">The sequence shown here is derived from an EMBL/GenBank/DDBJ whole genome shotgun (WGS) entry which is preliminary data.</text>
</comment>